<dbReference type="InterPro" id="IPR019600">
    <property type="entry name" value="Hemin_uptake_protein_HemP"/>
</dbReference>
<dbReference type="EMBL" id="FOVR01000018">
    <property type="protein sequence ID" value="SFP02348.1"/>
    <property type="molecule type" value="Genomic_DNA"/>
</dbReference>
<feature type="region of interest" description="Disordered" evidence="1">
    <location>
        <begin position="1"/>
        <end position="33"/>
    </location>
</feature>
<name>A0A1I5LYC3_9HYPH</name>
<dbReference type="Proteomes" id="UP000199236">
    <property type="component" value="Unassembled WGS sequence"/>
</dbReference>
<evidence type="ECO:0000313" key="2">
    <source>
        <dbReference type="EMBL" id="SFP02348.1"/>
    </source>
</evidence>
<keyword evidence="3" id="KW-1185">Reference proteome</keyword>
<gene>
    <name evidence="2" type="ORF">SAMN04488056_11869</name>
</gene>
<protein>
    <submittedName>
        <fullName evidence="2">Hemin uptake protein hemP</fullName>
    </submittedName>
</protein>
<proteinExistence type="predicted"/>
<dbReference type="AlphaFoldDB" id="A0A1I5LYC3"/>
<organism evidence="2 3">
    <name type="scientific">Cohaesibacter marisflavi</name>
    <dbReference type="NCBI Taxonomy" id="655353"/>
    <lineage>
        <taxon>Bacteria</taxon>
        <taxon>Pseudomonadati</taxon>
        <taxon>Pseudomonadota</taxon>
        <taxon>Alphaproteobacteria</taxon>
        <taxon>Hyphomicrobiales</taxon>
        <taxon>Cohaesibacteraceae</taxon>
    </lineage>
</organism>
<evidence type="ECO:0000313" key="3">
    <source>
        <dbReference type="Proteomes" id="UP000199236"/>
    </source>
</evidence>
<accession>A0A1I5LYC3</accession>
<sequence>MKSTAFFNVTERKKTMMPEQNKGPLAKPSAEEGQPALPLILDTERLFGNAREIHLSHRGEIYRLRITSQQKLILTK</sequence>
<dbReference type="STRING" id="655353.SAMN04488056_11869"/>
<evidence type="ECO:0000256" key="1">
    <source>
        <dbReference type="SAM" id="MobiDB-lite"/>
    </source>
</evidence>
<dbReference type="Pfam" id="PF10636">
    <property type="entry name" value="hemP"/>
    <property type="match status" value="1"/>
</dbReference>
<reference evidence="2 3" key="1">
    <citation type="submission" date="2016-10" db="EMBL/GenBank/DDBJ databases">
        <authorList>
            <person name="de Groot N.N."/>
        </authorList>
    </citation>
    <scope>NUCLEOTIDE SEQUENCE [LARGE SCALE GENOMIC DNA]</scope>
    <source>
        <strain evidence="2 3">CGMCC 1.9157</strain>
    </source>
</reference>
<dbReference type="Gene3D" id="2.10.70.10">
    <property type="entry name" value="Complement Module, domain 1"/>
    <property type="match status" value="1"/>
</dbReference>